<gene>
    <name evidence="1" type="ORF">KVH43_04190</name>
</gene>
<proteinExistence type="predicted"/>
<dbReference type="RefSeq" id="WP_218283620.1">
    <property type="nucleotide sequence ID" value="NZ_CP078093.1"/>
</dbReference>
<evidence type="ECO:0000313" key="1">
    <source>
        <dbReference type="EMBL" id="QXM06927.1"/>
    </source>
</evidence>
<protein>
    <recommendedName>
        <fullName evidence="3">Lipoprotein</fullName>
    </recommendedName>
</protein>
<evidence type="ECO:0008006" key="3">
    <source>
        <dbReference type="Google" id="ProtNLM"/>
    </source>
</evidence>
<keyword evidence="2" id="KW-1185">Reference proteome</keyword>
<accession>A0ABX8RCY9</accession>
<evidence type="ECO:0000313" key="2">
    <source>
        <dbReference type="Proteomes" id="UP000886818"/>
    </source>
</evidence>
<sequence>MKKYLILILAVFIVLGGCTEKTKNVSDEVYKNKEVNKDVEKPIQKDKNDQDEKKLSEEDEEKIMMHYNEILANKKPYEVLAFIDKNIYVLSEKNADELLIGLEKVQNKYKSEYTDSLLEDDFIKQNKLHKIFGYKFNKRKIEAIEDEDLKALVVEMVKGGYKLVTLEGSFYPIIDYGYLKKYMPYVSDEMKGFINIVSRESNHLTWNGDKVSISWDELSNRALKAEEYLKKYKESQMRKEVANLYMMYINTLMNGSQNMPLLDVKTNKVNNKILNSYQKLLTENATTTTAKIIKEYIEAIEKNEAKIDDTIIEVSDKLRQKVIEDLNLGKGLTDYTAQ</sequence>
<dbReference type="EMBL" id="CP078093">
    <property type="protein sequence ID" value="QXM06927.1"/>
    <property type="molecule type" value="Genomic_DNA"/>
</dbReference>
<dbReference type="Proteomes" id="UP000886818">
    <property type="component" value="Chromosome"/>
</dbReference>
<dbReference type="PROSITE" id="PS51257">
    <property type="entry name" value="PROKAR_LIPOPROTEIN"/>
    <property type="match status" value="1"/>
</dbReference>
<organism evidence="1 2">
    <name type="scientific">Crassaminicella indica</name>
    <dbReference type="NCBI Taxonomy" id="2855394"/>
    <lineage>
        <taxon>Bacteria</taxon>
        <taxon>Bacillati</taxon>
        <taxon>Bacillota</taxon>
        <taxon>Clostridia</taxon>
        <taxon>Eubacteriales</taxon>
        <taxon>Clostridiaceae</taxon>
        <taxon>Crassaminicella</taxon>
    </lineage>
</organism>
<name>A0ABX8RCY9_9CLOT</name>
<reference evidence="1" key="1">
    <citation type="submission" date="2021-07" db="EMBL/GenBank/DDBJ databases">
        <title>Complete genome sequence of Crassaminicella sp. 143-21, isolated from a deep-sea hydrothermal vent.</title>
        <authorList>
            <person name="Li X."/>
        </authorList>
    </citation>
    <scope>NUCLEOTIDE SEQUENCE</scope>
    <source>
        <strain evidence="1">143-21</strain>
    </source>
</reference>